<dbReference type="InterPro" id="IPR001509">
    <property type="entry name" value="Epimerase_deHydtase"/>
</dbReference>
<accession>A0A1Y6CM02</accession>
<dbReference type="PANTHER" id="PTHR43245:SF13">
    <property type="entry name" value="UDP-D-APIOSE_UDP-D-XYLOSE SYNTHASE 2"/>
    <property type="match status" value="1"/>
</dbReference>
<protein>
    <submittedName>
        <fullName evidence="2">UDP-glucose 4-epimerase</fullName>
    </submittedName>
</protein>
<gene>
    <name evidence="2" type="ORF">SAMN06296036_12923</name>
</gene>
<dbReference type="Gene3D" id="3.40.50.720">
    <property type="entry name" value="NAD(P)-binding Rossmann-like Domain"/>
    <property type="match status" value="1"/>
</dbReference>
<dbReference type="Proteomes" id="UP000192907">
    <property type="component" value="Unassembled WGS sequence"/>
</dbReference>
<reference evidence="3" key="1">
    <citation type="submission" date="2017-04" db="EMBL/GenBank/DDBJ databases">
        <authorList>
            <person name="Varghese N."/>
            <person name="Submissions S."/>
        </authorList>
    </citation>
    <scope>NUCLEOTIDE SEQUENCE [LARGE SCALE GENOMIC DNA]</scope>
    <source>
        <strain evidence="3">RKEM611</strain>
    </source>
</reference>
<dbReference type="RefSeq" id="WP_132324799.1">
    <property type="nucleotide sequence ID" value="NZ_FWZT01000029.1"/>
</dbReference>
<organism evidence="2 3">
    <name type="scientific">Pseudobacteriovorax antillogorgiicola</name>
    <dbReference type="NCBI Taxonomy" id="1513793"/>
    <lineage>
        <taxon>Bacteria</taxon>
        <taxon>Pseudomonadati</taxon>
        <taxon>Bdellovibrionota</taxon>
        <taxon>Oligoflexia</taxon>
        <taxon>Oligoflexales</taxon>
        <taxon>Pseudobacteriovoracaceae</taxon>
        <taxon>Pseudobacteriovorax</taxon>
    </lineage>
</organism>
<dbReference type="CDD" id="cd08946">
    <property type="entry name" value="SDR_e"/>
    <property type="match status" value="1"/>
</dbReference>
<dbReference type="Pfam" id="PF01370">
    <property type="entry name" value="Epimerase"/>
    <property type="match status" value="1"/>
</dbReference>
<evidence type="ECO:0000259" key="1">
    <source>
        <dbReference type="Pfam" id="PF01370"/>
    </source>
</evidence>
<name>A0A1Y6CM02_9BACT</name>
<dbReference type="InterPro" id="IPR050177">
    <property type="entry name" value="Lipid_A_modif_metabolic_enz"/>
</dbReference>
<dbReference type="InterPro" id="IPR036291">
    <property type="entry name" value="NAD(P)-bd_dom_sf"/>
</dbReference>
<evidence type="ECO:0000313" key="2">
    <source>
        <dbReference type="EMBL" id="SMF75400.1"/>
    </source>
</evidence>
<dbReference type="OrthoDB" id="9801785at2"/>
<keyword evidence="3" id="KW-1185">Reference proteome</keyword>
<dbReference type="PANTHER" id="PTHR43245">
    <property type="entry name" value="BIFUNCTIONAL POLYMYXIN RESISTANCE PROTEIN ARNA"/>
    <property type="match status" value="1"/>
</dbReference>
<sequence length="264" mass="29552">MNVLLTGSSGNLGRHLRHCGKNRYISIRRTDLDTNSVAVPSNTSGILHAAFDLKLDPKVDPYQYYESNVGLTCKLLNAALSSNIDFFAYISSSAVYGKASITNESQHCRPINHYGRTKLFCEKIIADFCEKNGIKCEVYRVFNLFGGEDRFSVLSKLNHCIKNQIGFTLANSGKSQRDFIHVEDAATIIDSLLNSHQFDILNIGSGSPTSLIQIVQAYKEINDFEIIHVIRDEIPSSVADISRLKQLIRDPYFRPVISEILTTD</sequence>
<proteinExistence type="predicted"/>
<dbReference type="AlphaFoldDB" id="A0A1Y6CM02"/>
<dbReference type="EMBL" id="FWZT01000029">
    <property type="protein sequence ID" value="SMF75400.1"/>
    <property type="molecule type" value="Genomic_DNA"/>
</dbReference>
<feature type="domain" description="NAD-dependent epimerase/dehydratase" evidence="1">
    <location>
        <begin position="42"/>
        <end position="204"/>
    </location>
</feature>
<evidence type="ECO:0000313" key="3">
    <source>
        <dbReference type="Proteomes" id="UP000192907"/>
    </source>
</evidence>
<dbReference type="SUPFAM" id="SSF51735">
    <property type="entry name" value="NAD(P)-binding Rossmann-fold domains"/>
    <property type="match status" value="1"/>
</dbReference>
<dbReference type="STRING" id="1513793.SAMN06296036_12923"/>